<keyword evidence="1" id="KW-0472">Membrane</keyword>
<accession>A0ABT9JUN8</accession>
<organism evidence="2 3">
    <name type="scientific">Methylophilus aquaticus</name>
    <dbReference type="NCBI Taxonomy" id="1971610"/>
    <lineage>
        <taxon>Bacteria</taxon>
        <taxon>Pseudomonadati</taxon>
        <taxon>Pseudomonadota</taxon>
        <taxon>Betaproteobacteria</taxon>
        <taxon>Nitrosomonadales</taxon>
        <taxon>Methylophilaceae</taxon>
        <taxon>Methylophilus</taxon>
    </lineage>
</organism>
<reference evidence="3" key="1">
    <citation type="journal article" date="2019" name="Int. J. Syst. Evol. Microbiol.">
        <title>The Global Catalogue of Microorganisms (GCM) 10K type strain sequencing project: providing services to taxonomists for standard genome sequencing and annotation.</title>
        <authorList>
            <consortium name="The Broad Institute Genomics Platform"/>
            <consortium name="The Broad Institute Genome Sequencing Center for Infectious Disease"/>
            <person name="Wu L."/>
            <person name="Ma J."/>
        </authorList>
    </citation>
    <scope>NUCLEOTIDE SEQUENCE [LARGE SCALE GENOMIC DNA]</scope>
    <source>
        <strain evidence="3">VKM B-3159</strain>
    </source>
</reference>
<keyword evidence="1" id="KW-0812">Transmembrane</keyword>
<feature type="transmembrane region" description="Helical" evidence="1">
    <location>
        <begin position="44"/>
        <end position="62"/>
    </location>
</feature>
<proteinExistence type="predicted"/>
<dbReference type="Proteomes" id="UP001225906">
    <property type="component" value="Unassembled WGS sequence"/>
</dbReference>
<comment type="caution">
    <text evidence="2">The sequence shown here is derived from an EMBL/GenBank/DDBJ whole genome shotgun (WGS) entry which is preliminary data.</text>
</comment>
<feature type="transmembrane region" description="Helical" evidence="1">
    <location>
        <begin position="6"/>
        <end position="23"/>
    </location>
</feature>
<evidence type="ECO:0000313" key="2">
    <source>
        <dbReference type="EMBL" id="MDP8568318.1"/>
    </source>
</evidence>
<dbReference type="Pfam" id="PF11804">
    <property type="entry name" value="DUF3325"/>
    <property type="match status" value="1"/>
</dbReference>
<protein>
    <submittedName>
        <fullName evidence="2">DUF3325 family protein</fullName>
    </submittedName>
</protein>
<dbReference type="RefSeq" id="WP_306390039.1">
    <property type="nucleotide sequence ID" value="NZ_JAVCAP010000021.1"/>
</dbReference>
<keyword evidence="1" id="KW-1133">Transmembrane helix</keyword>
<dbReference type="InterPro" id="IPR021762">
    <property type="entry name" value="DUF3325"/>
</dbReference>
<sequence length="100" mass="10970">MSSNIIIAVVLLQLAQGYYALAMRHYWQQVMHDSGGSMPHTPRTYRSVATLLLGLSCCMMIASEGPAMGSLLWILAAGGSIISTGYLLTRRPGWLRLLCR</sequence>
<dbReference type="EMBL" id="JAVCAP010000021">
    <property type="protein sequence ID" value="MDP8568318.1"/>
    <property type="molecule type" value="Genomic_DNA"/>
</dbReference>
<gene>
    <name evidence="2" type="ORF">Q9291_10700</name>
</gene>
<evidence type="ECO:0000256" key="1">
    <source>
        <dbReference type="SAM" id="Phobius"/>
    </source>
</evidence>
<keyword evidence="3" id="KW-1185">Reference proteome</keyword>
<name>A0ABT9JUN8_9PROT</name>
<evidence type="ECO:0000313" key="3">
    <source>
        <dbReference type="Proteomes" id="UP001225906"/>
    </source>
</evidence>
<feature type="transmembrane region" description="Helical" evidence="1">
    <location>
        <begin position="68"/>
        <end position="88"/>
    </location>
</feature>